<organism evidence="4 5">
    <name type="scientific">Tripterygium wilfordii</name>
    <name type="common">Thunder God vine</name>
    <dbReference type="NCBI Taxonomy" id="458696"/>
    <lineage>
        <taxon>Eukaryota</taxon>
        <taxon>Viridiplantae</taxon>
        <taxon>Streptophyta</taxon>
        <taxon>Embryophyta</taxon>
        <taxon>Tracheophyta</taxon>
        <taxon>Spermatophyta</taxon>
        <taxon>Magnoliopsida</taxon>
        <taxon>eudicotyledons</taxon>
        <taxon>Gunneridae</taxon>
        <taxon>Pentapetalae</taxon>
        <taxon>rosids</taxon>
        <taxon>fabids</taxon>
        <taxon>Celastrales</taxon>
        <taxon>Celastraceae</taxon>
        <taxon>Tripterygium</taxon>
    </lineage>
</organism>
<dbReference type="Proteomes" id="UP000593562">
    <property type="component" value="Unassembled WGS sequence"/>
</dbReference>
<dbReference type="SUPFAM" id="SSF54495">
    <property type="entry name" value="UBC-like"/>
    <property type="match status" value="1"/>
</dbReference>
<dbReference type="Gene3D" id="3.10.110.10">
    <property type="entry name" value="Ubiquitin Conjugating Enzyme"/>
    <property type="match status" value="1"/>
</dbReference>
<dbReference type="PROSITE" id="PS50127">
    <property type="entry name" value="UBC_2"/>
    <property type="match status" value="1"/>
</dbReference>
<keyword evidence="2" id="KW-0833">Ubl conjugation pathway</keyword>
<keyword evidence="5" id="KW-1185">Reference proteome</keyword>
<feature type="domain" description="UBC core" evidence="3">
    <location>
        <begin position="1"/>
        <end position="132"/>
    </location>
</feature>
<dbReference type="CDD" id="cd23837">
    <property type="entry name" value="UBCc_UBE2O"/>
    <property type="match status" value="1"/>
</dbReference>
<evidence type="ECO:0000313" key="4">
    <source>
        <dbReference type="EMBL" id="KAF5741510.1"/>
    </source>
</evidence>
<evidence type="ECO:0000313" key="5">
    <source>
        <dbReference type="Proteomes" id="UP000593562"/>
    </source>
</evidence>
<dbReference type="AlphaFoldDB" id="A0A7J7D5A1"/>
<protein>
    <submittedName>
        <fullName evidence="4">Ubiquitin-conjugating enzyme family protein putative isoform 2</fullName>
    </submittedName>
</protein>
<dbReference type="Pfam" id="PF00179">
    <property type="entry name" value="UQ_con"/>
    <property type="match status" value="1"/>
</dbReference>
<dbReference type="SMART" id="SM00212">
    <property type="entry name" value="UBCc"/>
    <property type="match status" value="1"/>
</dbReference>
<proteinExistence type="predicted"/>
<reference evidence="4 5" key="1">
    <citation type="journal article" date="2020" name="Nat. Commun.">
        <title>Genome of Tripterygium wilfordii and identification of cytochrome P450 involved in triptolide biosynthesis.</title>
        <authorList>
            <person name="Tu L."/>
            <person name="Su P."/>
            <person name="Zhang Z."/>
            <person name="Gao L."/>
            <person name="Wang J."/>
            <person name="Hu T."/>
            <person name="Zhou J."/>
            <person name="Zhang Y."/>
            <person name="Zhao Y."/>
            <person name="Liu Y."/>
            <person name="Song Y."/>
            <person name="Tong Y."/>
            <person name="Lu Y."/>
            <person name="Yang J."/>
            <person name="Xu C."/>
            <person name="Jia M."/>
            <person name="Peters R.J."/>
            <person name="Huang L."/>
            <person name="Gao W."/>
        </authorList>
    </citation>
    <scope>NUCLEOTIDE SEQUENCE [LARGE SCALE GENOMIC DNA]</scope>
    <source>
        <strain evidence="5">cv. XIE 37</strain>
        <tissue evidence="4">Leaf</tissue>
    </source>
</reference>
<evidence type="ECO:0000259" key="3">
    <source>
        <dbReference type="PROSITE" id="PS50127"/>
    </source>
</evidence>
<dbReference type="PANTHER" id="PTHR46116:SF18">
    <property type="entry name" value="UBIQUITIN-CONJUGATING ENZYME E2 38 ISOFORM X1"/>
    <property type="match status" value="1"/>
</dbReference>
<evidence type="ECO:0000256" key="1">
    <source>
        <dbReference type="ARBA" id="ARBA00022679"/>
    </source>
</evidence>
<dbReference type="EMBL" id="JAAARO010000010">
    <property type="protein sequence ID" value="KAF5741510.1"/>
    <property type="molecule type" value="Genomic_DNA"/>
</dbReference>
<keyword evidence="1" id="KW-0808">Transferase</keyword>
<accession>A0A7J7D5A1</accession>
<dbReference type="InterPro" id="IPR016135">
    <property type="entry name" value="UBQ-conjugating_enzyme/RWD"/>
</dbReference>
<evidence type="ECO:0000256" key="2">
    <source>
        <dbReference type="ARBA" id="ARBA00022786"/>
    </source>
</evidence>
<dbReference type="InParanoid" id="A0A7J7D5A1"/>
<dbReference type="GO" id="GO:0061631">
    <property type="term" value="F:ubiquitin conjugating enzyme activity"/>
    <property type="evidence" value="ECO:0007669"/>
    <property type="project" value="TreeGrafter"/>
</dbReference>
<sequence length="240" mass="27062">MDLLRAVIIGPAGTPYHDGLFVFDCLFPPKYPDVPPMVYYYSGGLRLNPNLYECGKVCLSLLGTWSGKETEMWRPKESTMLQVLVSVQALILNTKPFFNEPGHESQYVGAEGERASERYNQDTFIFSLKTMMYTIRRPPKYFEEFVANHFRNRALDILVACKAYREGATVGTIVVRDGIPFVNEVGKSYSGDEFKACTIGVVKKSISREFLSSLGKMINILITNFTKNGSTDCEQFRVAV</sequence>
<comment type="caution">
    <text evidence="4">The sequence shown here is derived from an EMBL/GenBank/DDBJ whole genome shotgun (WGS) entry which is preliminary data.</text>
</comment>
<name>A0A7J7D5A1_TRIWF</name>
<gene>
    <name evidence="4" type="ORF">HS088_TW10G00508</name>
</gene>
<dbReference type="PANTHER" id="PTHR46116">
    <property type="entry name" value="(E3-INDEPENDENT) E2 UBIQUITIN-CONJUGATING ENZYME"/>
    <property type="match status" value="1"/>
</dbReference>
<dbReference type="InterPro" id="IPR000608">
    <property type="entry name" value="UBC"/>
</dbReference>